<dbReference type="PANTHER" id="PTHR21240:SF28">
    <property type="entry name" value="ISO-OROTATE DECARBOXYLASE (EUROFUNG)"/>
    <property type="match status" value="1"/>
</dbReference>
<dbReference type="InterPro" id="IPR032466">
    <property type="entry name" value="Metal_Hydrolase"/>
</dbReference>
<evidence type="ECO:0000259" key="2">
    <source>
        <dbReference type="Pfam" id="PF04909"/>
    </source>
</evidence>
<reference evidence="4" key="1">
    <citation type="journal article" date="2019" name="Int. J. Syst. Evol. Microbiol.">
        <title>The Global Catalogue of Microorganisms (GCM) 10K type strain sequencing project: providing services to taxonomists for standard genome sequencing and annotation.</title>
        <authorList>
            <consortium name="The Broad Institute Genomics Platform"/>
            <consortium name="The Broad Institute Genome Sequencing Center for Infectious Disease"/>
            <person name="Wu L."/>
            <person name="Ma J."/>
        </authorList>
    </citation>
    <scope>NUCLEOTIDE SEQUENCE [LARGE SCALE GENOMIC DNA]</scope>
    <source>
        <strain evidence="4">JCM 18303</strain>
    </source>
</reference>
<dbReference type="Pfam" id="PF04909">
    <property type="entry name" value="Amidohydro_2"/>
    <property type="match status" value="1"/>
</dbReference>
<gene>
    <name evidence="3" type="ORF">GCM10023321_77870</name>
</gene>
<dbReference type="InterPro" id="IPR006680">
    <property type="entry name" value="Amidohydro-rel"/>
</dbReference>
<keyword evidence="1" id="KW-0456">Lyase</keyword>
<protein>
    <submittedName>
        <fullName evidence="3">Amidohydrolase family protein</fullName>
    </submittedName>
</protein>
<comment type="caution">
    <text evidence="3">The sequence shown here is derived from an EMBL/GenBank/DDBJ whole genome shotgun (WGS) entry which is preliminary data.</text>
</comment>
<dbReference type="EMBL" id="BAABJP010000062">
    <property type="protein sequence ID" value="GAA5174319.1"/>
    <property type="molecule type" value="Genomic_DNA"/>
</dbReference>
<evidence type="ECO:0000313" key="3">
    <source>
        <dbReference type="EMBL" id="GAA5174319.1"/>
    </source>
</evidence>
<evidence type="ECO:0000313" key="4">
    <source>
        <dbReference type="Proteomes" id="UP001428817"/>
    </source>
</evidence>
<accession>A0ABP9RAY6</accession>
<dbReference type="RefSeq" id="WP_185062047.1">
    <property type="nucleotide sequence ID" value="NZ_BAABJP010000062.1"/>
</dbReference>
<dbReference type="Gene3D" id="3.20.20.140">
    <property type="entry name" value="Metal-dependent hydrolases"/>
    <property type="match status" value="1"/>
</dbReference>
<dbReference type="Proteomes" id="UP001428817">
    <property type="component" value="Unassembled WGS sequence"/>
</dbReference>
<dbReference type="InterPro" id="IPR032465">
    <property type="entry name" value="ACMSD"/>
</dbReference>
<proteinExistence type="predicted"/>
<dbReference type="PANTHER" id="PTHR21240">
    <property type="entry name" value="2-AMINO-3-CARBOXYLMUCONATE-6-SEMIALDEHYDE DECARBOXYLASE"/>
    <property type="match status" value="1"/>
</dbReference>
<dbReference type="SUPFAM" id="SSF51556">
    <property type="entry name" value="Metallo-dependent hydrolases"/>
    <property type="match status" value="1"/>
</dbReference>
<sequence>MDLVDLHTHAIAPALPDLEAAAPWGRWPSVERLDEARALIMVGESRYRPIDERCWSATRRVADMDAEGVAVQVVSPTPITFCHDGPADGAALLAAAQNEFLAELVGTRPDRFRALGAVPLQDPERAVAELRRCVTELGFLGVEIGTRVGERELGDPAFDGFFAEAAALEALVFVHPADVTLDPRPARLGVPFGAGMPSETGVAAAGLLVGGALARRPGLRLCLAHGGGTLPWLLPRLDKGELMKDPELPPELLPSALARRLYSDSLTYDAESLLLAVHRFGPGHVLLGTDYPFAAREEPAGAVLRAERISAELRAAIGAGNASDLLHTR</sequence>
<organism evidence="3 4">
    <name type="scientific">Pseudonocardia eucalypti</name>
    <dbReference type="NCBI Taxonomy" id="648755"/>
    <lineage>
        <taxon>Bacteria</taxon>
        <taxon>Bacillati</taxon>
        <taxon>Actinomycetota</taxon>
        <taxon>Actinomycetes</taxon>
        <taxon>Pseudonocardiales</taxon>
        <taxon>Pseudonocardiaceae</taxon>
        <taxon>Pseudonocardia</taxon>
    </lineage>
</organism>
<evidence type="ECO:0000256" key="1">
    <source>
        <dbReference type="ARBA" id="ARBA00023239"/>
    </source>
</evidence>
<feature type="domain" description="Amidohydrolase-related" evidence="2">
    <location>
        <begin position="4"/>
        <end position="326"/>
    </location>
</feature>
<keyword evidence="4" id="KW-1185">Reference proteome</keyword>
<name>A0ABP9RAY6_9PSEU</name>